<dbReference type="GO" id="GO:0009378">
    <property type="term" value="F:four-way junction helicase activity"/>
    <property type="evidence" value="ECO:0007669"/>
    <property type="project" value="InterPro"/>
</dbReference>
<dbReference type="Gene3D" id="1.10.8.60">
    <property type="match status" value="1"/>
</dbReference>
<dbReference type="Pfam" id="PF05491">
    <property type="entry name" value="WHD_RuvB"/>
    <property type="match status" value="1"/>
</dbReference>
<dbReference type="GO" id="GO:0005524">
    <property type="term" value="F:ATP binding"/>
    <property type="evidence" value="ECO:0007669"/>
    <property type="project" value="UniProtKB-KW"/>
</dbReference>
<keyword evidence="1" id="KW-0963">Cytoplasm</keyword>
<dbReference type="Pfam" id="PF05496">
    <property type="entry name" value="RuvB_N"/>
    <property type="match status" value="1"/>
</dbReference>
<dbReference type="SUPFAM" id="SSF46785">
    <property type="entry name" value="Winged helix' DNA-binding domain"/>
    <property type="match status" value="1"/>
</dbReference>
<protein>
    <submittedName>
        <fullName evidence="11">Holliday junction ATP-dependent DNA helicase RuvB</fullName>
        <ecNumber evidence="11">3.6.4.12</ecNumber>
    </submittedName>
</protein>
<sequence>MNEKKNVISGPESSEALVSQETEEDQVYSLSLRPQGLNDFVGQPELIKNLKISLQAAKQRKEPLEHTLFSGPPGLGKTSLSNIIAHEMNARITITSGPAISRAGDLIGILTSLEKGDILFIDEIHRLSKVVEEFLYPAMENFKIDFVVDKGPYAKTINFNLKPFTMIGATTRSGLLASPLRDRFGIFHHLEFYAVEDLSSIVMHSAQKLNVNIDMQAALEIARRSRGTPRIVNRLLRRVRDYTQVNSDGNITLEIVVEAMESLRVDEMGLDETDRRLMCVLRNHYDGGPVGMETLAATLNEEVDTLVDVVEPYLLKIGFLKRTPRGRELSSEAIKHLKND</sequence>
<evidence type="ECO:0000256" key="2">
    <source>
        <dbReference type="ARBA" id="ARBA00022741"/>
    </source>
</evidence>
<feature type="region of interest" description="Disordered" evidence="9">
    <location>
        <begin position="1"/>
        <end position="22"/>
    </location>
</feature>
<evidence type="ECO:0000256" key="8">
    <source>
        <dbReference type="ARBA" id="ARBA00023204"/>
    </source>
</evidence>
<dbReference type="InterPro" id="IPR041445">
    <property type="entry name" value="AAA_lid_4"/>
</dbReference>
<evidence type="ECO:0000256" key="9">
    <source>
        <dbReference type="SAM" id="MobiDB-lite"/>
    </source>
</evidence>
<dbReference type="SUPFAM" id="SSF52540">
    <property type="entry name" value="P-loop containing nucleoside triphosphate hydrolases"/>
    <property type="match status" value="1"/>
</dbReference>
<evidence type="ECO:0000256" key="3">
    <source>
        <dbReference type="ARBA" id="ARBA00022763"/>
    </source>
</evidence>
<dbReference type="GO" id="GO:0006310">
    <property type="term" value="P:DNA recombination"/>
    <property type="evidence" value="ECO:0007669"/>
    <property type="project" value="UniProtKB-KW"/>
</dbReference>
<dbReference type="SMART" id="SM00382">
    <property type="entry name" value="AAA"/>
    <property type="match status" value="1"/>
</dbReference>
<dbReference type="NCBIfam" id="TIGR00635">
    <property type="entry name" value="ruvB"/>
    <property type="match status" value="1"/>
</dbReference>
<keyword evidence="3" id="KW-0227">DNA damage</keyword>
<dbReference type="NCBIfam" id="NF000868">
    <property type="entry name" value="PRK00080.1"/>
    <property type="match status" value="1"/>
</dbReference>
<dbReference type="PANTHER" id="PTHR42848:SF1">
    <property type="entry name" value="HOLLIDAY JUNCTION BRANCH MIGRATION COMPLEX SUBUNIT RUVB"/>
    <property type="match status" value="1"/>
</dbReference>
<dbReference type="InterPro" id="IPR027417">
    <property type="entry name" value="P-loop_NTPase"/>
</dbReference>
<dbReference type="CDD" id="cd00009">
    <property type="entry name" value="AAA"/>
    <property type="match status" value="1"/>
</dbReference>
<dbReference type="InterPro" id="IPR003593">
    <property type="entry name" value="AAA+_ATPase"/>
</dbReference>
<dbReference type="InterPro" id="IPR008823">
    <property type="entry name" value="RuvB_wg_C"/>
</dbReference>
<dbReference type="InterPro" id="IPR036388">
    <property type="entry name" value="WH-like_DNA-bd_sf"/>
</dbReference>
<keyword evidence="8" id="KW-0234">DNA repair</keyword>
<keyword evidence="2" id="KW-0547">Nucleotide-binding</keyword>
<dbReference type="Gene3D" id="1.10.10.10">
    <property type="entry name" value="Winged helix-like DNA-binding domain superfamily/Winged helix DNA-binding domain"/>
    <property type="match status" value="1"/>
</dbReference>
<keyword evidence="6" id="KW-0238">DNA-binding</keyword>
<evidence type="ECO:0000256" key="4">
    <source>
        <dbReference type="ARBA" id="ARBA00022801"/>
    </source>
</evidence>
<accession>A0A3B1DGC7</accession>
<dbReference type="GO" id="GO:0016787">
    <property type="term" value="F:hydrolase activity"/>
    <property type="evidence" value="ECO:0007669"/>
    <property type="project" value="UniProtKB-KW"/>
</dbReference>
<dbReference type="InterPro" id="IPR008824">
    <property type="entry name" value="RuvB-like_N"/>
</dbReference>
<dbReference type="EC" id="3.6.4.12" evidence="11"/>
<evidence type="ECO:0000256" key="6">
    <source>
        <dbReference type="ARBA" id="ARBA00023125"/>
    </source>
</evidence>
<keyword evidence="5" id="KW-0067">ATP-binding</keyword>
<evidence type="ECO:0000256" key="5">
    <source>
        <dbReference type="ARBA" id="ARBA00022840"/>
    </source>
</evidence>
<dbReference type="Gene3D" id="3.40.50.300">
    <property type="entry name" value="P-loop containing nucleotide triphosphate hydrolases"/>
    <property type="match status" value="1"/>
</dbReference>
<dbReference type="EMBL" id="UOGJ01000026">
    <property type="protein sequence ID" value="VAX35048.1"/>
    <property type="molecule type" value="Genomic_DNA"/>
</dbReference>
<gene>
    <name evidence="11" type="ORF">MNBD_UNCLBAC01-189</name>
</gene>
<dbReference type="Pfam" id="PF17864">
    <property type="entry name" value="AAA_lid_4"/>
    <property type="match status" value="1"/>
</dbReference>
<dbReference type="InterPro" id="IPR004605">
    <property type="entry name" value="DNA_helicase_Holl-junc_RuvB"/>
</dbReference>
<dbReference type="GO" id="GO:0006281">
    <property type="term" value="P:DNA repair"/>
    <property type="evidence" value="ECO:0007669"/>
    <property type="project" value="UniProtKB-KW"/>
</dbReference>
<dbReference type="HAMAP" id="MF_00016">
    <property type="entry name" value="DNA_HJ_migration_RuvB"/>
    <property type="match status" value="1"/>
</dbReference>
<proteinExistence type="inferred from homology"/>
<dbReference type="AlphaFoldDB" id="A0A3B1DGC7"/>
<name>A0A3B1DGC7_9ZZZZ</name>
<dbReference type="GO" id="GO:0003677">
    <property type="term" value="F:DNA binding"/>
    <property type="evidence" value="ECO:0007669"/>
    <property type="project" value="UniProtKB-KW"/>
</dbReference>
<reference evidence="11" key="1">
    <citation type="submission" date="2018-06" db="EMBL/GenBank/DDBJ databases">
        <authorList>
            <person name="Zhirakovskaya E."/>
        </authorList>
    </citation>
    <scope>NUCLEOTIDE SEQUENCE</scope>
</reference>
<keyword evidence="4 11" id="KW-0378">Hydrolase</keyword>
<dbReference type="InterPro" id="IPR036390">
    <property type="entry name" value="WH_DNA-bd_sf"/>
</dbReference>
<evidence type="ECO:0000259" key="10">
    <source>
        <dbReference type="SMART" id="SM00382"/>
    </source>
</evidence>
<evidence type="ECO:0000256" key="1">
    <source>
        <dbReference type="ARBA" id="ARBA00022490"/>
    </source>
</evidence>
<feature type="domain" description="AAA+ ATPase" evidence="10">
    <location>
        <begin position="63"/>
        <end position="196"/>
    </location>
</feature>
<keyword evidence="7" id="KW-0233">DNA recombination</keyword>
<evidence type="ECO:0000313" key="11">
    <source>
        <dbReference type="EMBL" id="VAX35048.1"/>
    </source>
</evidence>
<keyword evidence="11" id="KW-0347">Helicase</keyword>
<organism evidence="11">
    <name type="scientific">hydrothermal vent metagenome</name>
    <dbReference type="NCBI Taxonomy" id="652676"/>
    <lineage>
        <taxon>unclassified sequences</taxon>
        <taxon>metagenomes</taxon>
        <taxon>ecological metagenomes</taxon>
    </lineage>
</organism>
<evidence type="ECO:0000256" key="7">
    <source>
        <dbReference type="ARBA" id="ARBA00023172"/>
    </source>
</evidence>
<dbReference type="PANTHER" id="PTHR42848">
    <property type="match status" value="1"/>
</dbReference>